<sequence>MASFDDRREDFQLPLHPVYVPVTLIRDGQLLADELAELGKTEQWLAAKLQKQGIASPKDVLIAEWLEGDGLFVQTYQPAERQRSTRRSTAPE</sequence>
<evidence type="ECO:0000313" key="9">
    <source>
        <dbReference type="Proteomes" id="UP000075517"/>
    </source>
</evidence>
<dbReference type="Pfam" id="PF04239">
    <property type="entry name" value="DUF421"/>
    <property type="match status" value="1"/>
</dbReference>
<keyword evidence="3" id="KW-1003">Cell membrane</keyword>
<evidence type="ECO:0000256" key="1">
    <source>
        <dbReference type="ARBA" id="ARBA00004651"/>
    </source>
</evidence>
<protein>
    <recommendedName>
        <fullName evidence="7">YetF C-terminal domain-containing protein</fullName>
    </recommendedName>
</protein>
<comment type="similarity">
    <text evidence="2">Belongs to the UPF0702 family.</text>
</comment>
<feature type="domain" description="YetF C-terminal" evidence="7">
    <location>
        <begin position="20"/>
        <end position="65"/>
    </location>
</feature>
<keyword evidence="4" id="KW-0812">Transmembrane</keyword>
<evidence type="ECO:0000256" key="3">
    <source>
        <dbReference type="ARBA" id="ARBA00022475"/>
    </source>
</evidence>
<keyword evidence="6" id="KW-0472">Membrane</keyword>
<evidence type="ECO:0000256" key="5">
    <source>
        <dbReference type="ARBA" id="ARBA00022989"/>
    </source>
</evidence>
<evidence type="ECO:0000256" key="6">
    <source>
        <dbReference type="ARBA" id="ARBA00023136"/>
    </source>
</evidence>
<evidence type="ECO:0000256" key="2">
    <source>
        <dbReference type="ARBA" id="ARBA00006448"/>
    </source>
</evidence>
<proteinExistence type="inferred from homology"/>
<dbReference type="EMBL" id="LQYY01000154">
    <property type="protein sequence ID" value="KYD30990.1"/>
    <property type="molecule type" value="Genomic_DNA"/>
</dbReference>
<accession>A0A150N2Q6</accession>
<evidence type="ECO:0000259" key="7">
    <source>
        <dbReference type="Pfam" id="PF04239"/>
    </source>
</evidence>
<comment type="caution">
    <text evidence="8">The sequence shown here is derived from an EMBL/GenBank/DDBJ whole genome shotgun (WGS) entry which is preliminary data.</text>
</comment>
<dbReference type="RefSeq" id="WP_055358638.1">
    <property type="nucleotide sequence ID" value="NZ_LQYY01000154.1"/>
</dbReference>
<dbReference type="PANTHER" id="PTHR34582:SF5">
    <property type="entry name" value="UPF0702 TRANSMEMBRANE PROTEIN YETF"/>
    <property type="match status" value="1"/>
</dbReference>
<dbReference type="Proteomes" id="UP000075517">
    <property type="component" value="Unassembled WGS sequence"/>
</dbReference>
<reference evidence="8 9" key="1">
    <citation type="submission" date="2016-01" db="EMBL/GenBank/DDBJ databases">
        <title>Draft Genome Sequences of Seven Thermophilic Sporeformers Isolated from Foods.</title>
        <authorList>
            <person name="Berendsen E.M."/>
            <person name="Wells-Bennik M.H."/>
            <person name="Krawcyk A.O."/>
            <person name="De Jong A."/>
            <person name="Holsappel S."/>
            <person name="Eijlander R.T."/>
            <person name="Kuipers O.P."/>
        </authorList>
    </citation>
    <scope>NUCLEOTIDE SEQUENCE [LARGE SCALE GENOMIC DNA]</scope>
    <source>
        <strain evidence="8 9">B4114</strain>
    </source>
</reference>
<dbReference type="GO" id="GO:0005886">
    <property type="term" value="C:plasma membrane"/>
    <property type="evidence" value="ECO:0007669"/>
    <property type="project" value="UniProtKB-SubCell"/>
</dbReference>
<keyword evidence="5" id="KW-1133">Transmembrane helix</keyword>
<evidence type="ECO:0000256" key="4">
    <source>
        <dbReference type="ARBA" id="ARBA00022692"/>
    </source>
</evidence>
<dbReference type="InterPro" id="IPR007353">
    <property type="entry name" value="DUF421"/>
</dbReference>
<dbReference type="AlphaFoldDB" id="A0A150N2Q6"/>
<dbReference type="PATRIC" id="fig|1422.17.peg.2271"/>
<organism evidence="8 9">
    <name type="scientific">Geobacillus stearothermophilus</name>
    <name type="common">Bacillus stearothermophilus</name>
    <dbReference type="NCBI Taxonomy" id="1422"/>
    <lineage>
        <taxon>Bacteria</taxon>
        <taxon>Bacillati</taxon>
        <taxon>Bacillota</taxon>
        <taxon>Bacilli</taxon>
        <taxon>Bacillales</taxon>
        <taxon>Anoxybacillaceae</taxon>
        <taxon>Geobacillus</taxon>
    </lineage>
</organism>
<evidence type="ECO:0000313" key="8">
    <source>
        <dbReference type="EMBL" id="KYD30990.1"/>
    </source>
</evidence>
<dbReference type="InterPro" id="IPR023090">
    <property type="entry name" value="UPF0702_alpha/beta_dom_sf"/>
</dbReference>
<comment type="subcellular location">
    <subcellularLocation>
        <location evidence="1">Cell membrane</location>
        <topology evidence="1">Multi-pass membrane protein</topology>
    </subcellularLocation>
</comment>
<dbReference type="Gene3D" id="3.30.240.20">
    <property type="entry name" value="bsu07140 like domains"/>
    <property type="match status" value="1"/>
</dbReference>
<gene>
    <name evidence="8" type="ORF">B4114_1402</name>
</gene>
<name>A0A150N2Q6_GEOSE</name>
<dbReference type="PANTHER" id="PTHR34582">
    <property type="entry name" value="UPF0702 TRANSMEMBRANE PROTEIN YCAP"/>
    <property type="match status" value="1"/>
</dbReference>